<evidence type="ECO:0000313" key="3">
    <source>
        <dbReference type="Proteomes" id="UP000501346"/>
    </source>
</evidence>
<sequence length="272" mass="31365">MRLILLIICVCISYSFADRTPWSDDLEHTLAIGLENTTSNDLPPLRYMPTTNSYFWDTDVKWSDMKDFVKLVSSSYTNSMTLEEADFTNIILDAIDPLKSRAYKNIHKNGVSHNKLNTGNESTSIINLISDTLLGGTNLLLSRLPFSKKWSKRNTTTPSNPIFECSINSFNKLSVGWWVSWFQAKDTADTNSVYIVAVSPRKTQQTSMKKTTIAFSKEIKEWIMDQAHKESSASWCSKNQPDQEWQADFRFLKWNDMYFFQQNIWDIPCESV</sequence>
<keyword evidence="3" id="KW-1185">Reference proteome</keyword>
<evidence type="ECO:0000313" key="2">
    <source>
        <dbReference type="EMBL" id="QID87021.1"/>
    </source>
</evidence>
<protein>
    <submittedName>
        <fullName evidence="2">Uncharacterized protein</fullName>
    </submittedName>
</protein>
<keyword evidence="1" id="KW-0732">Signal</keyword>
<dbReference type="OrthoDB" id="10470251at2759"/>
<organism evidence="2 3">
    <name type="scientific">Saccharomyces pastorianus</name>
    <name type="common">Lager yeast</name>
    <name type="synonym">Saccharomyces cerevisiae x Saccharomyces eubayanus</name>
    <dbReference type="NCBI Taxonomy" id="27292"/>
    <lineage>
        <taxon>Eukaryota</taxon>
        <taxon>Fungi</taxon>
        <taxon>Dikarya</taxon>
        <taxon>Ascomycota</taxon>
        <taxon>Saccharomycotina</taxon>
        <taxon>Saccharomycetes</taxon>
        <taxon>Saccharomycetales</taxon>
        <taxon>Saccharomycetaceae</taxon>
        <taxon>Saccharomyces</taxon>
    </lineage>
</organism>
<name>A0A6C1EDJ3_SACPS</name>
<feature type="chain" id="PRO_5025338385" evidence="1">
    <location>
        <begin position="18"/>
        <end position="272"/>
    </location>
</feature>
<dbReference type="AlphaFoldDB" id="A0A6C1EDJ3"/>
<dbReference type="Proteomes" id="UP000501346">
    <property type="component" value="Chromosome SeXIII-ScXIII"/>
</dbReference>
<evidence type="ECO:0000256" key="1">
    <source>
        <dbReference type="SAM" id="SignalP"/>
    </source>
</evidence>
<gene>
    <name evidence="2" type="ORF">GRS66_009677</name>
</gene>
<feature type="signal peptide" evidence="1">
    <location>
        <begin position="1"/>
        <end position="17"/>
    </location>
</feature>
<reference evidence="2 3" key="1">
    <citation type="journal article" date="2019" name="BMC Genomics">
        <title>Chromosome level assembly and comparative genome analysis confirm lager-brewing yeasts originated from a single hybridization.</title>
        <authorList>
            <person name="Salazar A.N."/>
            <person name="Gorter de Vries A.R."/>
            <person name="van den Broek M."/>
            <person name="Brouwers N."/>
            <person name="de la Torre Cortes P."/>
            <person name="Kuijpers N.G.A."/>
            <person name="Daran J.G."/>
            <person name="Abeel T."/>
        </authorList>
    </citation>
    <scope>NUCLEOTIDE SEQUENCE [LARGE SCALE GENOMIC DNA]</scope>
    <source>
        <strain evidence="2 3">CBS 1483</strain>
    </source>
</reference>
<dbReference type="EMBL" id="CP049010">
    <property type="protein sequence ID" value="QID87021.1"/>
    <property type="molecule type" value="Genomic_DNA"/>
</dbReference>
<accession>A0A6C1EDJ3</accession>
<proteinExistence type="predicted"/>